<feature type="compositionally biased region" description="Basic residues" evidence="1">
    <location>
        <begin position="67"/>
        <end position="78"/>
    </location>
</feature>
<gene>
    <name evidence="2" type="ORF">M9Y10_020874</name>
</gene>
<protein>
    <submittedName>
        <fullName evidence="2">Uncharacterized protein</fullName>
    </submittedName>
</protein>
<feature type="region of interest" description="Disordered" evidence="1">
    <location>
        <begin position="58"/>
        <end position="78"/>
    </location>
</feature>
<organism evidence="2 3">
    <name type="scientific">Tritrichomonas musculus</name>
    <dbReference type="NCBI Taxonomy" id="1915356"/>
    <lineage>
        <taxon>Eukaryota</taxon>
        <taxon>Metamonada</taxon>
        <taxon>Parabasalia</taxon>
        <taxon>Tritrichomonadida</taxon>
        <taxon>Tritrichomonadidae</taxon>
        <taxon>Tritrichomonas</taxon>
    </lineage>
</organism>
<keyword evidence="3" id="KW-1185">Reference proteome</keyword>
<evidence type="ECO:0000313" key="2">
    <source>
        <dbReference type="EMBL" id="KAK8845939.1"/>
    </source>
</evidence>
<sequence length="78" mass="9292">MSFDPSKRPSFDEILEEMFRHAFKIASEVDSGIVTCRYRYLNRYRAYKRRMQLSTVTNPSQNIGNRRPIKKPIIKKPI</sequence>
<proteinExistence type="predicted"/>
<dbReference type="Proteomes" id="UP001470230">
    <property type="component" value="Unassembled WGS sequence"/>
</dbReference>
<comment type="caution">
    <text evidence="2">The sequence shown here is derived from an EMBL/GenBank/DDBJ whole genome shotgun (WGS) entry which is preliminary data.</text>
</comment>
<reference evidence="2 3" key="1">
    <citation type="submission" date="2024-04" db="EMBL/GenBank/DDBJ databases">
        <title>Tritrichomonas musculus Genome.</title>
        <authorList>
            <person name="Alves-Ferreira E."/>
            <person name="Grigg M."/>
            <person name="Lorenzi H."/>
            <person name="Galac M."/>
        </authorList>
    </citation>
    <scope>NUCLEOTIDE SEQUENCE [LARGE SCALE GENOMIC DNA]</scope>
    <source>
        <strain evidence="2 3">EAF2021</strain>
    </source>
</reference>
<dbReference type="EMBL" id="JAPFFF010000030">
    <property type="protein sequence ID" value="KAK8845939.1"/>
    <property type="molecule type" value="Genomic_DNA"/>
</dbReference>
<evidence type="ECO:0000313" key="3">
    <source>
        <dbReference type="Proteomes" id="UP001470230"/>
    </source>
</evidence>
<accession>A0ABR2HGT3</accession>
<evidence type="ECO:0000256" key="1">
    <source>
        <dbReference type="SAM" id="MobiDB-lite"/>
    </source>
</evidence>
<name>A0ABR2HGT3_9EUKA</name>